<gene>
    <name evidence="2" type="ORF">ATK30_0317</name>
</gene>
<evidence type="ECO:0000313" key="3">
    <source>
        <dbReference type="Proteomes" id="UP000233750"/>
    </source>
</evidence>
<proteinExistence type="predicted"/>
<dbReference type="RefSeq" id="WP_143271336.1">
    <property type="nucleotide sequence ID" value="NZ_PJMY01000001.1"/>
</dbReference>
<accession>A0A2N3X287</accession>
<reference evidence="2 3" key="1">
    <citation type="submission" date="2017-12" db="EMBL/GenBank/DDBJ databases">
        <title>Sequencing the genomes of 1000 Actinobacteria strains.</title>
        <authorList>
            <person name="Klenk H.-P."/>
        </authorList>
    </citation>
    <scope>NUCLEOTIDE SEQUENCE [LARGE SCALE GENOMIC DNA]</scope>
    <source>
        <strain evidence="2 3">DSM 45165</strain>
    </source>
</reference>
<dbReference type="EMBL" id="PJMY01000001">
    <property type="protein sequence ID" value="PKW00226.1"/>
    <property type="molecule type" value="Genomic_DNA"/>
</dbReference>
<dbReference type="OrthoDB" id="9842966at2"/>
<feature type="region of interest" description="Disordered" evidence="1">
    <location>
        <begin position="69"/>
        <end position="94"/>
    </location>
</feature>
<evidence type="ECO:0000313" key="2">
    <source>
        <dbReference type="EMBL" id="PKW00226.1"/>
    </source>
</evidence>
<feature type="compositionally biased region" description="Polar residues" evidence="1">
    <location>
        <begin position="85"/>
        <end position="94"/>
    </location>
</feature>
<comment type="caution">
    <text evidence="2">The sequence shown here is derived from an EMBL/GenBank/DDBJ whole genome shotgun (WGS) entry which is preliminary data.</text>
</comment>
<name>A0A2N3X287_9PSEU</name>
<dbReference type="Proteomes" id="UP000233750">
    <property type="component" value="Unassembled WGS sequence"/>
</dbReference>
<protein>
    <submittedName>
        <fullName evidence="2">Uncharacterized protein</fullName>
    </submittedName>
</protein>
<sequence>MSGGFDIKDLNRLAGTLAQGAEQLEGLAGKAPTIPDAGTSTAAVGSCLAALGDVMSKVVQTAAGAADRAQAGAKEYQSADDNARESMNGTRRAL</sequence>
<keyword evidence="3" id="KW-1185">Reference proteome</keyword>
<dbReference type="AlphaFoldDB" id="A0A2N3X287"/>
<organism evidence="2 3">
    <name type="scientific">Amycolatopsis echigonensis</name>
    <dbReference type="NCBI Taxonomy" id="2576905"/>
    <lineage>
        <taxon>Bacteria</taxon>
        <taxon>Bacillati</taxon>
        <taxon>Actinomycetota</taxon>
        <taxon>Actinomycetes</taxon>
        <taxon>Pseudonocardiales</taxon>
        <taxon>Pseudonocardiaceae</taxon>
        <taxon>Amycolatopsis</taxon>
    </lineage>
</organism>
<evidence type="ECO:0000256" key="1">
    <source>
        <dbReference type="SAM" id="MobiDB-lite"/>
    </source>
</evidence>